<evidence type="ECO:0000313" key="1">
    <source>
        <dbReference type="EMBL" id="AHF00196.1"/>
    </source>
</evidence>
<dbReference type="Proteomes" id="UP000005289">
    <property type="component" value="Chromosome"/>
</dbReference>
<name>W0DTL8_9GAMM</name>
<dbReference type="HOGENOM" id="CLU_3318476_0_0_6"/>
<dbReference type="KEGG" id="tti:THITH_12080"/>
<organism evidence="1 2">
    <name type="scientific">Thioalkalivibrio paradoxus ARh 1</name>
    <dbReference type="NCBI Taxonomy" id="713585"/>
    <lineage>
        <taxon>Bacteria</taxon>
        <taxon>Pseudomonadati</taxon>
        <taxon>Pseudomonadota</taxon>
        <taxon>Gammaproteobacteria</taxon>
        <taxon>Chromatiales</taxon>
        <taxon>Ectothiorhodospiraceae</taxon>
        <taxon>Thioalkalivibrio</taxon>
    </lineage>
</organism>
<dbReference type="STRING" id="713585.THITH_12080"/>
<evidence type="ECO:0000313" key="2">
    <source>
        <dbReference type="Proteomes" id="UP000005289"/>
    </source>
</evidence>
<dbReference type="EMBL" id="CP007029">
    <property type="protein sequence ID" value="AHF00196.1"/>
    <property type="molecule type" value="Genomic_DNA"/>
</dbReference>
<accession>W0DTL8</accession>
<protein>
    <submittedName>
        <fullName evidence="1">Uncharacterized protein</fullName>
    </submittedName>
</protein>
<proteinExistence type="predicted"/>
<dbReference type="AlphaFoldDB" id="W0DTL8"/>
<gene>
    <name evidence="1" type="ORF">THITH_12080</name>
</gene>
<sequence length="39" mass="4703">MRLEIIKNCPRSPMRLGPLRKRRGVDRSLAVRIDRVRTW</sequence>
<reference evidence="1 2" key="1">
    <citation type="submission" date="2013-12" db="EMBL/GenBank/DDBJ databases">
        <authorList>
            <consortium name="DOE Joint Genome Institute"/>
            <person name="Muyzer G."/>
            <person name="Huntemann M."/>
            <person name="Han J."/>
            <person name="Chen A."/>
            <person name="Kyrpides N."/>
            <person name="Mavromatis K."/>
            <person name="Markowitz V."/>
            <person name="Palaniappan K."/>
            <person name="Ivanova N."/>
            <person name="Schaumberg A."/>
            <person name="Pati A."/>
            <person name="Liolios K."/>
            <person name="Nordberg H.P."/>
            <person name="Cantor M.N."/>
            <person name="Hua S.X."/>
            <person name="Woyke T."/>
        </authorList>
    </citation>
    <scope>NUCLEOTIDE SEQUENCE [LARGE SCALE GENOMIC DNA]</scope>
    <source>
        <strain evidence="1 2">ARh 1</strain>
    </source>
</reference>
<keyword evidence="2" id="KW-1185">Reference proteome</keyword>